<evidence type="ECO:0000256" key="2">
    <source>
        <dbReference type="ARBA" id="ARBA00004620"/>
    </source>
</evidence>
<dbReference type="PROSITE" id="PS51434">
    <property type="entry name" value="NUP_C"/>
    <property type="match status" value="1"/>
</dbReference>
<dbReference type="PANTHER" id="PTHR23198:SF6">
    <property type="entry name" value="NUCLEAR PORE COMPLEX PROTEIN NUP98-NUP96"/>
    <property type="match status" value="1"/>
</dbReference>
<comment type="caution">
    <text evidence="14">The sequence shown here is derived from an EMBL/GenBank/DDBJ whole genome shotgun (WGS) entry which is preliminary data.</text>
</comment>
<dbReference type="Gene3D" id="1.10.10.2360">
    <property type="match status" value="1"/>
</dbReference>
<evidence type="ECO:0000313" key="15">
    <source>
        <dbReference type="Proteomes" id="UP001176961"/>
    </source>
</evidence>
<keyword evidence="7" id="KW-0509">mRNA transport</keyword>
<comment type="similarity">
    <text evidence="3">Belongs to the nucleoporin GLFG family.</text>
</comment>
<evidence type="ECO:0000256" key="8">
    <source>
        <dbReference type="ARBA" id="ARBA00022927"/>
    </source>
</evidence>
<evidence type="ECO:0000256" key="5">
    <source>
        <dbReference type="ARBA" id="ARBA00022448"/>
    </source>
</evidence>
<dbReference type="GO" id="GO:0006606">
    <property type="term" value="P:protein import into nucleus"/>
    <property type="evidence" value="ECO:0007669"/>
    <property type="project" value="TreeGrafter"/>
</dbReference>
<name>A0AA36M6S9_CYLNA</name>
<dbReference type="InterPro" id="IPR021967">
    <property type="entry name" value="Nup98_C"/>
</dbReference>
<evidence type="ECO:0000256" key="12">
    <source>
        <dbReference type="SAM" id="MobiDB-lite"/>
    </source>
</evidence>
<dbReference type="Pfam" id="PF12110">
    <property type="entry name" value="Nup96"/>
    <property type="match status" value="1"/>
</dbReference>
<organism evidence="14 15">
    <name type="scientific">Cylicocyclus nassatus</name>
    <name type="common">Nematode worm</name>
    <dbReference type="NCBI Taxonomy" id="53992"/>
    <lineage>
        <taxon>Eukaryota</taxon>
        <taxon>Metazoa</taxon>
        <taxon>Ecdysozoa</taxon>
        <taxon>Nematoda</taxon>
        <taxon>Chromadorea</taxon>
        <taxon>Rhabditida</taxon>
        <taxon>Rhabditina</taxon>
        <taxon>Rhabditomorpha</taxon>
        <taxon>Strongyloidea</taxon>
        <taxon>Strongylidae</taxon>
        <taxon>Cylicocyclus</taxon>
    </lineage>
</organism>
<sequence>MFGKSTFGTTGSTFGSTGGSLFGQNKPTTNLFGQQSTPAQSSLFGQKSTTNLFGQNTASTGSSIFGSSNTASSTGTSLFGQSKPSLFGGTSTTGGTSLFGSSATSTGGGLFGSTTSNVNGTTIKFEPLISSDTMMKNGSQTTISTKHMCITAMKAYEGKSLEELRIDDYIANRKTPTAGGGLFGSSTGTTGTSIFGSTAAKPSLFGSSTSTSSPFGATQGTSLFGQNNNATQGSSLFGSKPTGSIFGSPATSTASTGFGTTGGSLFGNTGTSTFGTTQPTGSLFGGSTFGSTPATTSAFSFGSTTNTTASPFGQTSTSTGGGLFGSNPATSTGSVFGKPAGTSLFGGTTNTTFGQAASGGGGLFGSTQKPGGLFGSTTTGGSLFGSQPAQQGTGLFGSTQPAQTSLFGSNPANQQTTTTGFGAAAPTTIQVPAAAPIVLGSDVNQAQVQMALLDAQIAASPYGDSPLLKLATAKDTDDLPNPISAQRQLKFLAAKSAASSPLNTSMTNSASGGSTSLNGSLINVKSSFLPVVPPKVADSYKPSPRVRSAVIPGRDLNYTSHVAPPTLGKGIRTKPVNGTVSLSNRSLNGSLINKTVDSAIETSLTGGANRPPNSGRRGNLKHLDLSTVVQVINSRSGMEGDTVSQVHDPDELPPANEEVISVENNGVYSPETDPRAAALQRVEARQARGDVPRLRLDGSACDESLVSNKSPAPTSTTKTATTSTTSVSSETNLSSPRVVTSVNSKPIVRLNSPDYFTEPTINAMKEMVVNGKVILNNGLTVGRATYGSVFWPGRIELEDVTLDEIVVFRHKEVTVYPDESQKPPLGEGLNRPAEVTLERVWHVDRATKEEIRDPIKLIDLGWRDRLEKVTARMGATFKDYRPTTGSWVFRVDHFSKYGLPDEEDDENAAVLPNKKADLPHDVSAHELDVSMEEQRVQSRVQRAKVLQMKTLNGAAMGDHEQMEFDADIGELRMHPPTTDTKIKGLGGRIDADYDNESMYDDYDIANWRDEVPEKKPKIDMDTLNYVYEESNEPRNVFKGGVEAKKSVGYKKSSVMNLACARGSSCRVSWSQGGQFAFSTQPLGNDVRICALQFESSVPEQLIVDMLEHNIRLSRAIRRNASTSARIRHGEIEGQATAPRVKPTEDTAAQLLDSYLATATQSKCLSQQKVWKLCQALFPAEKTGIWQWQRTQNVGIWLREEVANLSKKTSGSGASQVWSLLCVGKTEDAIRVAGEEGMTMLSLMISATLSSEHVGRKDCAKMVEWWEMDGELGVMEEDLVKIYLVLAGRSHAEFLRKGKMIKLNCLEGLDWRQAFGIHLWYINCGGFLEDAIDSFSDDLAAGRAESPELHVYEQLIRLACSPSHQVEAVLDAAAMLSPNPLDAQLSWHLWSVLRALGYRTMTPAAEQRLHMSYATQLSSLELWHLAIFVLSHISHDQCRSVAIREVLDRMSLTARPQHYEKILAICDIPNEWISSAKFIKAKSQGNFEAACSHALSAGNYDAALQLFANEVAPNAIAMGDLQRLRPLADKMEKAADKIRGWGAIGQVYADYCMLKTMDDEEDTEENEEKLHQLIESISTRIKAPIFKTPIQRLCMKTMARELFEIQRLAGRIDVNLPLSTSQLRRLAAV</sequence>
<dbReference type="Gene3D" id="3.30.1610.10">
    <property type="entry name" value="Peptidase S59, nucleoporin"/>
    <property type="match status" value="1"/>
</dbReference>
<dbReference type="GO" id="GO:0051028">
    <property type="term" value="P:mRNA transport"/>
    <property type="evidence" value="ECO:0007669"/>
    <property type="project" value="UniProtKB-KW"/>
</dbReference>
<reference evidence="14" key="1">
    <citation type="submission" date="2023-07" db="EMBL/GenBank/DDBJ databases">
        <authorList>
            <consortium name="CYATHOMIX"/>
        </authorList>
    </citation>
    <scope>NUCLEOTIDE SEQUENCE</scope>
    <source>
        <strain evidence="14">N/A</strain>
    </source>
</reference>
<feature type="domain" description="Peptidase S59" evidence="13">
    <location>
        <begin position="752"/>
        <end position="894"/>
    </location>
</feature>
<dbReference type="InterPro" id="IPR036903">
    <property type="entry name" value="Nup98_auto-Pept-S59_dom_sf"/>
</dbReference>
<keyword evidence="8" id="KW-0653">Protein transport</keyword>
<dbReference type="Gene3D" id="1.25.40.690">
    <property type="match status" value="1"/>
</dbReference>
<evidence type="ECO:0000256" key="6">
    <source>
        <dbReference type="ARBA" id="ARBA00022813"/>
    </source>
</evidence>
<keyword evidence="11" id="KW-0539">Nucleus</keyword>
<evidence type="ECO:0000256" key="1">
    <source>
        <dbReference type="ARBA" id="ARBA00004567"/>
    </source>
</evidence>
<evidence type="ECO:0000313" key="14">
    <source>
        <dbReference type="EMBL" id="CAJ0600276.1"/>
    </source>
</evidence>
<comment type="subcellular location">
    <subcellularLocation>
        <location evidence="2">Nucleus membrane</location>
        <topology evidence="2">Peripheral membrane protein</topology>
        <orientation evidence="2">Nucleoplasmic side</orientation>
    </subcellularLocation>
    <subcellularLocation>
        <location evidence="1">Nucleus</location>
        <location evidence="1">Nuclear pore complex</location>
    </subcellularLocation>
</comment>
<dbReference type="Pfam" id="PF13634">
    <property type="entry name" value="Nucleoporin_FG"/>
    <property type="match status" value="2"/>
</dbReference>
<keyword evidence="9" id="KW-0811">Translocation</keyword>
<dbReference type="InterPro" id="IPR007230">
    <property type="entry name" value="Nup98_auto-Pept-S59_dom"/>
</dbReference>
<keyword evidence="5" id="KW-0813">Transport</keyword>
<proteinExistence type="inferred from homology"/>
<evidence type="ECO:0000256" key="7">
    <source>
        <dbReference type="ARBA" id="ARBA00022816"/>
    </source>
</evidence>
<gene>
    <name evidence="14" type="ORF">CYNAS_LOCUS12259</name>
</gene>
<feature type="compositionally biased region" description="Polar residues" evidence="12">
    <location>
        <begin position="218"/>
        <end position="237"/>
    </location>
</feature>
<evidence type="ECO:0000256" key="10">
    <source>
        <dbReference type="ARBA" id="ARBA00023132"/>
    </source>
</evidence>
<dbReference type="GO" id="GO:0008139">
    <property type="term" value="F:nuclear localization sequence binding"/>
    <property type="evidence" value="ECO:0007669"/>
    <property type="project" value="TreeGrafter"/>
</dbReference>
<feature type="compositionally biased region" description="Low complexity" evidence="12">
    <location>
        <begin position="707"/>
        <end position="735"/>
    </location>
</feature>
<evidence type="ECO:0000259" key="13">
    <source>
        <dbReference type="PROSITE" id="PS51434"/>
    </source>
</evidence>
<dbReference type="GO" id="GO:0003006">
    <property type="term" value="P:developmental process involved in reproduction"/>
    <property type="evidence" value="ECO:0007669"/>
    <property type="project" value="UniProtKB-ARBA"/>
</dbReference>
<dbReference type="GO" id="GO:0006405">
    <property type="term" value="P:RNA export from nucleus"/>
    <property type="evidence" value="ECO:0007669"/>
    <property type="project" value="TreeGrafter"/>
</dbReference>
<dbReference type="GO" id="GO:0031965">
    <property type="term" value="C:nuclear membrane"/>
    <property type="evidence" value="ECO:0007669"/>
    <property type="project" value="UniProtKB-SubCell"/>
</dbReference>
<dbReference type="Pfam" id="PF21240">
    <property type="entry name" value="Nup98_GLEBS"/>
    <property type="match status" value="1"/>
</dbReference>
<dbReference type="PANTHER" id="PTHR23198">
    <property type="entry name" value="NUCLEOPORIN"/>
    <property type="match status" value="1"/>
</dbReference>
<feature type="region of interest" description="Disordered" evidence="12">
    <location>
        <begin position="702"/>
        <end position="738"/>
    </location>
</feature>
<dbReference type="GO" id="GO:0003723">
    <property type="term" value="F:RNA binding"/>
    <property type="evidence" value="ECO:0007669"/>
    <property type="project" value="TreeGrafter"/>
</dbReference>
<evidence type="ECO:0000256" key="9">
    <source>
        <dbReference type="ARBA" id="ARBA00023010"/>
    </source>
</evidence>
<dbReference type="EMBL" id="CATQJL010000223">
    <property type="protein sequence ID" value="CAJ0600276.1"/>
    <property type="molecule type" value="Genomic_DNA"/>
</dbReference>
<dbReference type="InterPro" id="IPR037665">
    <property type="entry name" value="Nucleoporin_S59-like"/>
</dbReference>
<dbReference type="GO" id="GO:0000973">
    <property type="term" value="P:post-transcriptional tethering of RNA polymerase II gene DNA at nuclear periphery"/>
    <property type="evidence" value="ECO:0007669"/>
    <property type="project" value="TreeGrafter"/>
</dbReference>
<evidence type="ECO:0000256" key="3">
    <source>
        <dbReference type="ARBA" id="ARBA00008926"/>
    </source>
</evidence>
<feature type="region of interest" description="Disordered" evidence="12">
    <location>
        <begin position="217"/>
        <end position="242"/>
    </location>
</feature>
<keyword evidence="15" id="KW-1185">Reference proteome</keyword>
<evidence type="ECO:0000256" key="11">
    <source>
        <dbReference type="ARBA" id="ARBA00023242"/>
    </source>
</evidence>
<keyword evidence="10" id="KW-0906">Nuclear pore complex</keyword>
<dbReference type="FunFam" id="3.30.1610.10:FF:000002">
    <property type="entry name" value="nuclear pore complex protein NUP98A"/>
    <property type="match status" value="1"/>
</dbReference>
<dbReference type="InterPro" id="IPR025574">
    <property type="entry name" value="Nucleoporin_FG_rpt"/>
</dbReference>
<dbReference type="GO" id="GO:0017056">
    <property type="term" value="F:structural constituent of nuclear pore"/>
    <property type="evidence" value="ECO:0007669"/>
    <property type="project" value="InterPro"/>
</dbReference>
<keyword evidence="6" id="KW-0068">Autocatalytic cleavage</keyword>
<evidence type="ECO:0000256" key="4">
    <source>
        <dbReference type="ARBA" id="ARBA00013472"/>
    </source>
</evidence>
<dbReference type="Pfam" id="PF04096">
    <property type="entry name" value="Nucleoporin2"/>
    <property type="match status" value="1"/>
</dbReference>
<dbReference type="GO" id="GO:0044614">
    <property type="term" value="C:nuclear pore cytoplasmic filaments"/>
    <property type="evidence" value="ECO:0007669"/>
    <property type="project" value="TreeGrafter"/>
</dbReference>
<protein>
    <recommendedName>
        <fullName evidence="4">Nuclear pore complex protein Nup98-Nup96</fullName>
    </recommendedName>
</protein>
<dbReference type="SUPFAM" id="SSF82215">
    <property type="entry name" value="C-terminal autoproteolytic domain of nucleoporin nup98"/>
    <property type="match status" value="1"/>
</dbReference>
<dbReference type="FunFam" id="1.10.10.2360:FF:000001">
    <property type="entry name" value="Nuclear pore complex protein Nup98-Nup96"/>
    <property type="match status" value="1"/>
</dbReference>
<accession>A0AA36M6S9</accession>
<dbReference type="GO" id="GO:0034398">
    <property type="term" value="P:telomere tethering at nuclear periphery"/>
    <property type="evidence" value="ECO:0007669"/>
    <property type="project" value="TreeGrafter"/>
</dbReference>
<dbReference type="Proteomes" id="UP001176961">
    <property type="component" value="Unassembled WGS sequence"/>
</dbReference>